<keyword evidence="1" id="KW-0732">Signal</keyword>
<proteinExistence type="predicted"/>
<dbReference type="AlphaFoldDB" id="A0A935Q0H6"/>
<dbReference type="EMBL" id="JADJMH010000012">
    <property type="protein sequence ID" value="MBK7675476.1"/>
    <property type="molecule type" value="Genomic_DNA"/>
</dbReference>
<evidence type="ECO:0000313" key="2">
    <source>
        <dbReference type="EMBL" id="MBK7675476.1"/>
    </source>
</evidence>
<protein>
    <recommendedName>
        <fullName evidence="4">Ysc84 actin-binding domain-containing protein</fullName>
    </recommendedName>
</protein>
<dbReference type="Proteomes" id="UP000697998">
    <property type="component" value="Unassembled WGS sequence"/>
</dbReference>
<evidence type="ECO:0000256" key="1">
    <source>
        <dbReference type="SAM" id="SignalP"/>
    </source>
</evidence>
<evidence type="ECO:0008006" key="4">
    <source>
        <dbReference type="Google" id="ProtNLM"/>
    </source>
</evidence>
<organism evidence="2 3">
    <name type="scientific">Candidatus Accumulibacter proximus</name>
    <dbReference type="NCBI Taxonomy" id="2954385"/>
    <lineage>
        <taxon>Bacteria</taxon>
        <taxon>Pseudomonadati</taxon>
        <taxon>Pseudomonadota</taxon>
        <taxon>Betaproteobacteria</taxon>
        <taxon>Candidatus Accumulibacter</taxon>
    </lineage>
</organism>
<reference evidence="2 3" key="1">
    <citation type="submission" date="2020-10" db="EMBL/GenBank/DDBJ databases">
        <title>Connecting structure to function with the recovery of over 1000 high-quality activated sludge metagenome-assembled genomes encoding full-length rRNA genes using long-read sequencing.</title>
        <authorList>
            <person name="Singleton C.M."/>
            <person name="Petriglieri F."/>
            <person name="Kristensen J.M."/>
            <person name="Kirkegaard R.H."/>
            <person name="Michaelsen T.Y."/>
            <person name="Andersen M.H."/>
            <person name="Karst S.M."/>
            <person name="Dueholm M.S."/>
            <person name="Nielsen P.H."/>
            <person name="Albertsen M."/>
        </authorList>
    </citation>
    <scope>NUCLEOTIDE SEQUENCE [LARGE SCALE GENOMIC DNA]</scope>
    <source>
        <strain evidence="2">EsbW_18-Q3-R4-48_BATAC.285</strain>
    </source>
</reference>
<accession>A0A935Q0H6</accession>
<name>A0A935Q0H6_9PROT</name>
<comment type="caution">
    <text evidence="2">The sequence shown here is derived from an EMBL/GenBank/DDBJ whole genome shotgun (WGS) entry which is preliminary data.</text>
</comment>
<evidence type="ECO:0000313" key="3">
    <source>
        <dbReference type="Proteomes" id="UP000697998"/>
    </source>
</evidence>
<gene>
    <name evidence="2" type="ORF">IPJ27_12395</name>
</gene>
<sequence length="185" mass="18742">MKVHHLLMNGVITLALLSGGALAADDKAAKQAEIRTVAQASLEKFYAAQPELRAQVAKAPGYGVFTTYGLSFLVGGAGGKGLVHNNKTKKDTFMAMAQASAGAEVGIAESETLIIFESAKSMDWFVNKGWEGGGGGGMQAGAGGKSAGVAGGGGPGGAYYTLTKNGLQAGVAVKGTKFWKDGDLN</sequence>
<feature type="signal peptide" evidence="1">
    <location>
        <begin position="1"/>
        <end position="23"/>
    </location>
</feature>
<feature type="chain" id="PRO_5037864105" description="Ysc84 actin-binding domain-containing protein" evidence="1">
    <location>
        <begin position="24"/>
        <end position="185"/>
    </location>
</feature>